<evidence type="ECO:0000256" key="8">
    <source>
        <dbReference type="ARBA" id="ARBA00023242"/>
    </source>
</evidence>
<dbReference type="GO" id="GO:0000978">
    <property type="term" value="F:RNA polymerase II cis-regulatory region sequence-specific DNA binding"/>
    <property type="evidence" value="ECO:0007669"/>
    <property type="project" value="UniProtKB-ARBA"/>
</dbReference>
<accession>A0A1U7LH59</accession>
<evidence type="ECO:0000256" key="5">
    <source>
        <dbReference type="ARBA" id="ARBA00022833"/>
    </source>
</evidence>
<dbReference type="PANTHER" id="PTHR46179">
    <property type="entry name" value="ZINC FINGER PROTEIN"/>
    <property type="match status" value="1"/>
</dbReference>
<dbReference type="PROSITE" id="PS50157">
    <property type="entry name" value="ZINC_FINGER_C2H2_2"/>
    <property type="match status" value="8"/>
</dbReference>
<feature type="domain" description="C2H2-type" evidence="10">
    <location>
        <begin position="234"/>
        <end position="264"/>
    </location>
</feature>
<dbReference type="PANTHER" id="PTHR46179:SF13">
    <property type="entry name" value="C2H2-TYPE DOMAIN-CONTAINING PROTEIN"/>
    <property type="match status" value="1"/>
</dbReference>
<evidence type="ECO:0000256" key="6">
    <source>
        <dbReference type="ARBA" id="ARBA00023015"/>
    </source>
</evidence>
<protein>
    <submittedName>
        <fullName evidence="11">Transcription factor IIIA</fullName>
    </submittedName>
</protein>
<keyword evidence="5" id="KW-0862">Zinc</keyword>
<evidence type="ECO:0000256" key="3">
    <source>
        <dbReference type="ARBA" id="ARBA00022737"/>
    </source>
</evidence>
<proteinExistence type="predicted"/>
<keyword evidence="8" id="KW-0539">Nucleus</keyword>
<feature type="domain" description="C2H2-type" evidence="10">
    <location>
        <begin position="202"/>
        <end position="224"/>
    </location>
</feature>
<evidence type="ECO:0000259" key="10">
    <source>
        <dbReference type="PROSITE" id="PS50157"/>
    </source>
</evidence>
<dbReference type="GO" id="GO:0000995">
    <property type="term" value="F:RNA polymerase III general transcription initiation factor activity"/>
    <property type="evidence" value="ECO:0007669"/>
    <property type="project" value="EnsemblFungi"/>
</dbReference>
<dbReference type="FunFam" id="3.30.160.60:FF:000032">
    <property type="entry name" value="Krueppel-like factor 4"/>
    <property type="match status" value="1"/>
</dbReference>
<keyword evidence="6" id="KW-0805">Transcription regulation</keyword>
<dbReference type="PROSITE" id="PS00028">
    <property type="entry name" value="ZINC_FINGER_C2H2_1"/>
    <property type="match status" value="8"/>
</dbReference>
<reference evidence="11 12" key="1">
    <citation type="submission" date="2016-04" db="EMBL/GenBank/DDBJ databases">
        <title>Evolutionary innovation and constraint leading to complex multicellularity in the Ascomycota.</title>
        <authorList>
            <person name="Cisse O."/>
            <person name="Nguyen A."/>
            <person name="Hewitt D.A."/>
            <person name="Jedd G."/>
            <person name="Stajich J.E."/>
        </authorList>
    </citation>
    <scope>NUCLEOTIDE SEQUENCE [LARGE SCALE GENOMIC DNA]</scope>
    <source>
        <strain evidence="11 12">DAH-3</strain>
    </source>
</reference>
<sequence>MPSLNLLQVPSQGKPREKSYFCQYEGCGKAYTRPCRLEEHQRSHTGQRPFVCDWENCDKAFLRAAHLKAHVRSHTQERPYPCRINDCTEAFRTNQHLKRHQGLHFETRPFRCLEYPPCAEAFRKQDQLRNHISNSHTHVKPYHCTSTDCNKSFSTKWKLNNHMVAAHPVVPRYLCLHDNCTLTDGFHSQHELQDHILDSHPPKCIECGKLFASYRRLAKHFPVHESFLDDRRIHKCPMINCPKSFTRPHALKTHIQAVHEKAKPFTCPFENCSRAFGYKKLLDNHIQRSHTIHSVPTQPQSDKNRGTMTLDIVGQLTGVGYESLGKKIQCLYKSCPWRFSRQYDLTRHIDSVHRTDAN</sequence>
<dbReference type="SMART" id="SM00355">
    <property type="entry name" value="ZnF_C2H2"/>
    <property type="match status" value="10"/>
</dbReference>
<dbReference type="InterPro" id="IPR036236">
    <property type="entry name" value="Znf_C2H2_sf"/>
</dbReference>
<gene>
    <name evidence="11" type="ORF">NEOLI_001796</name>
</gene>
<evidence type="ECO:0000256" key="4">
    <source>
        <dbReference type="ARBA" id="ARBA00022771"/>
    </source>
</evidence>
<evidence type="ECO:0000256" key="7">
    <source>
        <dbReference type="ARBA" id="ARBA00023163"/>
    </source>
</evidence>
<evidence type="ECO:0000313" key="12">
    <source>
        <dbReference type="Proteomes" id="UP000186594"/>
    </source>
</evidence>
<feature type="domain" description="C2H2-type" evidence="10">
    <location>
        <begin position="265"/>
        <end position="291"/>
    </location>
</feature>
<dbReference type="Gene3D" id="3.30.160.60">
    <property type="entry name" value="Classic Zinc Finger"/>
    <property type="match status" value="8"/>
</dbReference>
<evidence type="ECO:0000313" key="11">
    <source>
        <dbReference type="EMBL" id="OLL21984.1"/>
    </source>
</evidence>
<dbReference type="GO" id="GO:0008097">
    <property type="term" value="F:5S rRNA binding"/>
    <property type="evidence" value="ECO:0007669"/>
    <property type="project" value="EnsemblFungi"/>
</dbReference>
<name>A0A1U7LH59_NEOID</name>
<keyword evidence="3" id="KW-0677">Repeat</keyword>
<dbReference type="SUPFAM" id="SSF57667">
    <property type="entry name" value="beta-beta-alpha zinc fingers"/>
    <property type="match status" value="4"/>
</dbReference>
<dbReference type="InterPro" id="IPR013087">
    <property type="entry name" value="Znf_C2H2_type"/>
</dbReference>
<dbReference type="GO" id="GO:0000981">
    <property type="term" value="F:DNA-binding transcription factor activity, RNA polymerase II-specific"/>
    <property type="evidence" value="ECO:0007669"/>
    <property type="project" value="UniProtKB-ARBA"/>
</dbReference>
<dbReference type="GO" id="GO:0008270">
    <property type="term" value="F:zinc ion binding"/>
    <property type="evidence" value="ECO:0007669"/>
    <property type="project" value="UniProtKB-KW"/>
</dbReference>
<comment type="subcellular location">
    <subcellularLocation>
        <location evidence="1">Nucleus</location>
    </subcellularLocation>
</comment>
<dbReference type="InterPro" id="IPR051061">
    <property type="entry name" value="Zinc_finger_trans_reg"/>
</dbReference>
<feature type="domain" description="C2H2-type" evidence="10">
    <location>
        <begin position="50"/>
        <end position="79"/>
    </location>
</feature>
<evidence type="ECO:0000256" key="2">
    <source>
        <dbReference type="ARBA" id="ARBA00022723"/>
    </source>
</evidence>
<keyword evidence="2" id="KW-0479">Metal-binding</keyword>
<dbReference type="STRING" id="1198029.A0A1U7LH59"/>
<dbReference type="EMBL" id="LXFE01004042">
    <property type="protein sequence ID" value="OLL21984.1"/>
    <property type="molecule type" value="Genomic_DNA"/>
</dbReference>
<dbReference type="OMA" id="HYNAVHD"/>
<organism evidence="11 12">
    <name type="scientific">Neolecta irregularis (strain DAH-3)</name>
    <dbReference type="NCBI Taxonomy" id="1198029"/>
    <lineage>
        <taxon>Eukaryota</taxon>
        <taxon>Fungi</taxon>
        <taxon>Dikarya</taxon>
        <taxon>Ascomycota</taxon>
        <taxon>Taphrinomycotina</taxon>
        <taxon>Neolectales</taxon>
        <taxon>Neolectaceae</taxon>
        <taxon>Neolecta</taxon>
    </lineage>
</organism>
<feature type="domain" description="C2H2-type" evidence="10">
    <location>
        <begin position="80"/>
        <end position="109"/>
    </location>
</feature>
<evidence type="ECO:0000256" key="1">
    <source>
        <dbReference type="ARBA" id="ARBA00004123"/>
    </source>
</evidence>
<comment type="caution">
    <text evidence="11">The sequence shown here is derived from an EMBL/GenBank/DDBJ whole genome shotgun (WGS) entry which is preliminary data.</text>
</comment>
<feature type="domain" description="C2H2-type" evidence="10">
    <location>
        <begin position="142"/>
        <end position="167"/>
    </location>
</feature>
<dbReference type="GO" id="GO:0006384">
    <property type="term" value="P:transcription initiation at RNA polymerase III promoter"/>
    <property type="evidence" value="ECO:0007669"/>
    <property type="project" value="EnsemblFungi"/>
</dbReference>
<dbReference type="Proteomes" id="UP000186594">
    <property type="component" value="Unassembled WGS sequence"/>
</dbReference>
<dbReference type="GO" id="GO:0005634">
    <property type="term" value="C:nucleus"/>
    <property type="evidence" value="ECO:0007669"/>
    <property type="project" value="UniProtKB-SubCell"/>
</dbReference>
<feature type="domain" description="C2H2-type" evidence="10">
    <location>
        <begin position="110"/>
        <end position="141"/>
    </location>
</feature>
<dbReference type="FunFam" id="3.30.160.60:FF:000125">
    <property type="entry name" value="Putative zinc finger protein 143"/>
    <property type="match status" value="1"/>
</dbReference>
<dbReference type="AlphaFoldDB" id="A0A1U7LH59"/>
<dbReference type="Pfam" id="PF00096">
    <property type="entry name" value="zf-C2H2"/>
    <property type="match status" value="6"/>
</dbReference>
<keyword evidence="12" id="KW-1185">Reference proteome</keyword>
<dbReference type="OrthoDB" id="4748970at2759"/>
<feature type="domain" description="C2H2-type" evidence="10">
    <location>
        <begin position="20"/>
        <end position="49"/>
    </location>
</feature>
<evidence type="ECO:0000256" key="9">
    <source>
        <dbReference type="PROSITE-ProRule" id="PRU00042"/>
    </source>
</evidence>
<keyword evidence="4 9" id="KW-0863">Zinc-finger</keyword>
<keyword evidence="7" id="KW-0804">Transcription</keyword>